<dbReference type="eggNOG" id="ENOG50332X8">
    <property type="taxonomic scope" value="Bacteria"/>
</dbReference>
<sequence length="142" mass="17142">MKKIMRKLNIGFLFIFSVFFVYGCNTFDNGVVTGWNNTALKVKHSPPPHAPAWGYRAQHRYIYYPDAYVYFDIERSVYYFLKNGQWYVSQSLPAYFKPKLSRSVTIEMDTDKPYLYFDKYKEKYPPARWKQKRYHSQKHGFN</sequence>
<dbReference type="PROSITE" id="PS51257">
    <property type="entry name" value="PROKAR_LIPOPROTEIN"/>
    <property type="match status" value="1"/>
</dbReference>
<dbReference type="InParanoid" id="F2LVC5"/>
<evidence type="ECO:0000313" key="1">
    <source>
        <dbReference type="EMBL" id="AEA33709.1"/>
    </source>
</evidence>
<gene>
    <name evidence="1" type="ordered locus">Hipma_0739</name>
</gene>
<reference evidence="1 2" key="1">
    <citation type="journal article" date="2011" name="Stand. Genomic Sci.">
        <title>Complete genome sequence of the thermophilic sulfur-reducer Hippea maritima type strain (MH(2)).</title>
        <authorList>
            <person name="Huntemann M."/>
            <person name="Lu M."/>
            <person name="Nolan M."/>
            <person name="Lapidus A."/>
            <person name="Lucas S."/>
            <person name="Hammon N."/>
            <person name="Deshpande S."/>
            <person name="Cheng J.F."/>
            <person name="Tapia R."/>
            <person name="Han C."/>
            <person name="Goodwin L."/>
            <person name="Pitluck S."/>
            <person name="Liolios K."/>
            <person name="Pagani I."/>
            <person name="Ivanova N."/>
            <person name="Ovchinikova G."/>
            <person name="Pati A."/>
            <person name="Chen A."/>
            <person name="Palaniappan K."/>
            <person name="Land M."/>
            <person name="Hauser L."/>
            <person name="Jeffries C.D."/>
            <person name="Detter J.C."/>
            <person name="Brambilla E.M."/>
            <person name="Rohde M."/>
            <person name="Spring S."/>
            <person name="Goker M."/>
            <person name="Woyke T."/>
            <person name="Bristow J."/>
            <person name="Eisen J.A."/>
            <person name="Markowitz V."/>
            <person name="Hugenholtz P."/>
            <person name="Kyrpides N.C."/>
            <person name="Klenk H.P."/>
            <person name="Mavromatis K."/>
        </authorList>
    </citation>
    <scope>NUCLEOTIDE SEQUENCE [LARGE SCALE GENOMIC DNA]</scope>
    <source>
        <strain evidence="2">ATCC 700847 / DSM 10411 / MH2</strain>
    </source>
</reference>
<evidence type="ECO:0008006" key="3">
    <source>
        <dbReference type="Google" id="ProtNLM"/>
    </source>
</evidence>
<accession>F2LVC5</accession>
<dbReference type="KEGG" id="hmr:Hipma_0739"/>
<name>F2LVC5_HIPMA</name>
<keyword evidence="2" id="KW-1185">Reference proteome</keyword>
<proteinExistence type="predicted"/>
<dbReference type="HOGENOM" id="CLU_2057573_0_0_7"/>
<dbReference type="Proteomes" id="UP000008139">
    <property type="component" value="Chromosome"/>
</dbReference>
<evidence type="ECO:0000313" key="2">
    <source>
        <dbReference type="Proteomes" id="UP000008139"/>
    </source>
</evidence>
<dbReference type="OrthoDB" id="5525004at2"/>
<dbReference type="RefSeq" id="WP_013681750.1">
    <property type="nucleotide sequence ID" value="NC_015318.1"/>
</dbReference>
<organism evidence="1 2">
    <name type="scientific">Hippea maritima (strain ATCC 700847 / DSM 10411 / MH2)</name>
    <dbReference type="NCBI Taxonomy" id="760142"/>
    <lineage>
        <taxon>Bacteria</taxon>
        <taxon>Pseudomonadati</taxon>
        <taxon>Campylobacterota</taxon>
        <taxon>Desulfurellia</taxon>
        <taxon>Desulfurellales</taxon>
        <taxon>Hippeaceae</taxon>
        <taxon>Hippea</taxon>
    </lineage>
</organism>
<dbReference type="AlphaFoldDB" id="F2LVC5"/>
<reference evidence="2" key="2">
    <citation type="submission" date="2011-03" db="EMBL/GenBank/DDBJ databases">
        <title>The complete genome of Hippea maritima DSM 10411.</title>
        <authorList>
            <consortium name="US DOE Joint Genome Institute (JGI-PGF)"/>
            <person name="Lucas S."/>
            <person name="Copeland A."/>
            <person name="Lapidus A."/>
            <person name="Bruce D."/>
            <person name="Goodwin L."/>
            <person name="Pitluck S."/>
            <person name="Peters L."/>
            <person name="Kyrpides N."/>
            <person name="Mavromatis K."/>
            <person name="Pagani I."/>
            <person name="Ivanova N."/>
            <person name="Mikhailova N."/>
            <person name="Lu M."/>
            <person name="Detter J.C."/>
            <person name="Tapia R."/>
            <person name="Han C."/>
            <person name="Land M."/>
            <person name="Hauser L."/>
            <person name="Markowitz V."/>
            <person name="Cheng J.-F."/>
            <person name="Hugenholtz P."/>
            <person name="Woyke T."/>
            <person name="Wu D."/>
            <person name="Spring S."/>
            <person name="Schroeder M."/>
            <person name="Brambilla E."/>
            <person name="Klenk H.-P."/>
            <person name="Eisen J.A."/>
        </authorList>
    </citation>
    <scope>NUCLEOTIDE SEQUENCE [LARGE SCALE GENOMIC DNA]</scope>
    <source>
        <strain evidence="2">ATCC 700847 / DSM 10411 / MH2</strain>
    </source>
</reference>
<protein>
    <recommendedName>
        <fullName evidence="3">Lipoprotein</fullName>
    </recommendedName>
</protein>
<dbReference type="EMBL" id="CP002606">
    <property type="protein sequence ID" value="AEA33709.1"/>
    <property type="molecule type" value="Genomic_DNA"/>
</dbReference>